<dbReference type="EMBL" id="AP023098">
    <property type="protein sequence ID" value="BCE83786.1"/>
    <property type="molecule type" value="Genomic_DNA"/>
</dbReference>
<gene>
    <name evidence="1" type="ORF">XF9B_52070</name>
</gene>
<protein>
    <submittedName>
        <fullName evidence="1">Uncharacterized protein</fullName>
    </submittedName>
</protein>
<sequence length="77" mass="8873">MVAERPKYFSDMQDAPEFLKSLDQTRRLSTREGWCRAHIEAIQVAIDQHAEAAFGNREFFLNKPHSIGPSRSRSEIP</sequence>
<name>A0A810C2X1_9BRAD</name>
<accession>A0A810C2X1</accession>
<proteinExistence type="predicted"/>
<evidence type="ECO:0000313" key="1">
    <source>
        <dbReference type="EMBL" id="BCE83786.1"/>
    </source>
</evidence>
<dbReference type="AlphaFoldDB" id="A0A810C2X1"/>
<reference evidence="1" key="1">
    <citation type="submission" date="2020-05" db="EMBL/GenBank/DDBJ databases">
        <title>Complete genome sequence of Bradyrhizobium diazoefficiens XF9 isolated from soybean nodule.</title>
        <authorList>
            <person name="Noda R."/>
            <person name="Kakizaki K."/>
            <person name="Minamisawa K."/>
        </authorList>
    </citation>
    <scope>NUCLEOTIDE SEQUENCE</scope>
    <source>
        <strain evidence="1">XF9</strain>
    </source>
</reference>
<organism evidence="1">
    <name type="scientific">Bradyrhizobium diazoefficiens</name>
    <dbReference type="NCBI Taxonomy" id="1355477"/>
    <lineage>
        <taxon>Bacteria</taxon>
        <taxon>Pseudomonadati</taxon>
        <taxon>Pseudomonadota</taxon>
        <taxon>Alphaproteobacteria</taxon>
        <taxon>Hyphomicrobiales</taxon>
        <taxon>Nitrobacteraceae</taxon>
        <taxon>Bradyrhizobium</taxon>
    </lineage>
</organism>